<reference evidence="2 3" key="1">
    <citation type="submission" date="2019-02" db="EMBL/GenBank/DDBJ databases">
        <title>Deep-cultivation of Planctomycetes and their phenomic and genomic characterization uncovers novel biology.</title>
        <authorList>
            <person name="Wiegand S."/>
            <person name="Jogler M."/>
            <person name="Boedeker C."/>
            <person name="Pinto D."/>
            <person name="Vollmers J."/>
            <person name="Rivas-Marin E."/>
            <person name="Kohn T."/>
            <person name="Peeters S.H."/>
            <person name="Heuer A."/>
            <person name="Rast P."/>
            <person name="Oberbeckmann S."/>
            <person name="Bunk B."/>
            <person name="Jeske O."/>
            <person name="Meyerdierks A."/>
            <person name="Storesund J.E."/>
            <person name="Kallscheuer N."/>
            <person name="Luecker S."/>
            <person name="Lage O.M."/>
            <person name="Pohl T."/>
            <person name="Merkel B.J."/>
            <person name="Hornburger P."/>
            <person name="Mueller R.-W."/>
            <person name="Bruemmer F."/>
            <person name="Labrenz M."/>
            <person name="Spormann A.M."/>
            <person name="Op den Camp H."/>
            <person name="Overmann J."/>
            <person name="Amann R."/>
            <person name="Jetten M.S.M."/>
            <person name="Mascher T."/>
            <person name="Medema M.H."/>
            <person name="Devos D.P."/>
            <person name="Kaster A.-K."/>
            <person name="Ovreas L."/>
            <person name="Rohde M."/>
            <person name="Galperin M.Y."/>
            <person name="Jogler C."/>
        </authorList>
    </citation>
    <scope>NUCLEOTIDE SEQUENCE [LARGE SCALE GENOMIC DNA]</scope>
    <source>
        <strain evidence="2 3">Pan181</strain>
    </source>
</reference>
<evidence type="ECO:0000313" key="3">
    <source>
        <dbReference type="Proteomes" id="UP000315750"/>
    </source>
</evidence>
<organism evidence="2 3">
    <name type="scientific">Aeoliella mucimassa</name>
    <dbReference type="NCBI Taxonomy" id="2527972"/>
    <lineage>
        <taxon>Bacteria</taxon>
        <taxon>Pseudomonadati</taxon>
        <taxon>Planctomycetota</taxon>
        <taxon>Planctomycetia</taxon>
        <taxon>Pirellulales</taxon>
        <taxon>Lacipirellulaceae</taxon>
        <taxon>Aeoliella</taxon>
    </lineage>
</organism>
<dbReference type="Proteomes" id="UP000315750">
    <property type="component" value="Chromosome"/>
</dbReference>
<evidence type="ECO:0008006" key="4">
    <source>
        <dbReference type="Google" id="ProtNLM"/>
    </source>
</evidence>
<feature type="transmembrane region" description="Helical" evidence="1">
    <location>
        <begin position="104"/>
        <end position="125"/>
    </location>
</feature>
<keyword evidence="1" id="KW-0812">Transmembrane</keyword>
<keyword evidence="3" id="KW-1185">Reference proteome</keyword>
<dbReference type="AlphaFoldDB" id="A0A518AKX9"/>
<sequence>MSNNPFQAPLEAPAAPSLADAIRVVDNALVVPSGVRLPPRCVATNAPTQADDAVRKKIAWVPSMIYLLLLLGPFPFLIGYFVTRKECLIEYSESREVRSRRRNMVLVNALASLAFFLGICGMTVLEMPFGVWTMVMLFLLSLIAFAFTTNGTIKIAHHDNGMFWIKGFHPDYLYDLTTGA</sequence>
<evidence type="ECO:0000256" key="1">
    <source>
        <dbReference type="SAM" id="Phobius"/>
    </source>
</evidence>
<dbReference type="RefSeq" id="WP_145246248.1">
    <property type="nucleotide sequence ID" value="NZ_CP036278.1"/>
</dbReference>
<feature type="transmembrane region" description="Helical" evidence="1">
    <location>
        <begin position="64"/>
        <end position="83"/>
    </location>
</feature>
<keyword evidence="1" id="KW-0472">Membrane</keyword>
<name>A0A518AKX9_9BACT</name>
<evidence type="ECO:0000313" key="2">
    <source>
        <dbReference type="EMBL" id="QDU55380.1"/>
    </source>
</evidence>
<dbReference type="EMBL" id="CP036278">
    <property type="protein sequence ID" value="QDU55380.1"/>
    <property type="molecule type" value="Genomic_DNA"/>
</dbReference>
<proteinExistence type="predicted"/>
<dbReference type="KEGG" id="amuc:Pan181_15690"/>
<keyword evidence="1" id="KW-1133">Transmembrane helix</keyword>
<accession>A0A518AKX9</accession>
<feature type="transmembrane region" description="Helical" evidence="1">
    <location>
        <begin position="131"/>
        <end position="153"/>
    </location>
</feature>
<gene>
    <name evidence="2" type="ORF">Pan181_15690</name>
</gene>
<protein>
    <recommendedName>
        <fullName evidence="4">DUF4870 domain-containing protein</fullName>
    </recommendedName>
</protein>
<dbReference type="OrthoDB" id="286690at2"/>